<organism evidence="1 2">
    <name type="scientific">Clostridium kluyveri (strain ATCC 8527 / DSM 555 / NBRC 12016 / NCIMB 10680 / K1)</name>
    <dbReference type="NCBI Taxonomy" id="431943"/>
    <lineage>
        <taxon>Bacteria</taxon>
        <taxon>Bacillati</taxon>
        <taxon>Bacillota</taxon>
        <taxon>Clostridia</taxon>
        <taxon>Eubacteriales</taxon>
        <taxon>Clostridiaceae</taxon>
        <taxon>Clostridium</taxon>
    </lineage>
</organism>
<dbReference type="EMBL" id="CP000673">
    <property type="protein sequence ID" value="EDK33572.1"/>
    <property type="molecule type" value="Genomic_DNA"/>
</dbReference>
<dbReference type="KEGG" id="ckl:CKL_1530"/>
<accession>A5N8E1</accession>
<evidence type="ECO:0000313" key="1">
    <source>
        <dbReference type="EMBL" id="EDK33572.1"/>
    </source>
</evidence>
<protein>
    <submittedName>
        <fullName evidence="1">Transposase</fullName>
    </submittedName>
</protein>
<name>A5N8E1_CLOK5</name>
<dbReference type="AlphaFoldDB" id="A5N8E1"/>
<sequence>MILTGNGTEFQLPERIEYDVNGEMRTKLFFCNPNSSWQKGLLEKNHVCTT</sequence>
<gene>
    <name evidence="1" type="ordered locus">CKL_1530</name>
</gene>
<evidence type="ECO:0000313" key="2">
    <source>
        <dbReference type="Proteomes" id="UP000002411"/>
    </source>
</evidence>
<dbReference type="Proteomes" id="UP000002411">
    <property type="component" value="Chromosome"/>
</dbReference>
<reference evidence="1 2" key="1">
    <citation type="journal article" date="2008" name="Proc. Natl. Acad. Sci. U.S.A.">
        <title>The genome of Clostridium kluyveri, a strict anaerobe with unique metabolic features.</title>
        <authorList>
            <person name="Seedorf H."/>
            <person name="Fricke W.F."/>
            <person name="Veith B."/>
            <person name="Brueggemann H."/>
            <person name="Liesegang H."/>
            <person name="Strittmatter A."/>
            <person name="Miethke M."/>
            <person name="Buckel W."/>
            <person name="Hinderberger J."/>
            <person name="Li F."/>
            <person name="Hagemeier C."/>
            <person name="Thauer R.K."/>
            <person name="Gottschalk G."/>
        </authorList>
    </citation>
    <scope>NUCLEOTIDE SEQUENCE [LARGE SCALE GENOMIC DNA]</scope>
    <source>
        <strain evidence="2">ATCC 8527 / DSM 555 / NCIMB 10680</strain>
    </source>
</reference>
<keyword evidence="2" id="KW-1185">Reference proteome</keyword>
<dbReference type="HOGENOM" id="CLU_3116354_0_0_9"/>
<dbReference type="eggNOG" id="COG2826">
    <property type="taxonomic scope" value="Bacteria"/>
</dbReference>
<proteinExistence type="predicted"/>